<evidence type="ECO:0000313" key="3">
    <source>
        <dbReference type="Proteomes" id="UP001058974"/>
    </source>
</evidence>
<proteinExistence type="predicted"/>
<dbReference type="Gramene" id="Psat02G0274800-T1">
    <property type="protein sequence ID" value="KAI5436385.1"/>
    <property type="gene ID" value="KIW84_022748"/>
</dbReference>
<comment type="caution">
    <text evidence="2">The sequence shown here is derived from an EMBL/GenBank/DDBJ whole genome shotgun (WGS) entry which is preliminary data.</text>
</comment>
<gene>
    <name evidence="2" type="ORF">KIW84_022748</name>
</gene>
<protein>
    <submittedName>
        <fullName evidence="2">Uncharacterized protein</fullName>
    </submittedName>
</protein>
<keyword evidence="1" id="KW-0732">Signal</keyword>
<feature type="chain" id="PRO_5038593011" evidence="1">
    <location>
        <begin position="27"/>
        <end position="104"/>
    </location>
</feature>
<feature type="signal peptide" evidence="1">
    <location>
        <begin position="1"/>
        <end position="26"/>
    </location>
</feature>
<dbReference type="EMBL" id="JAMSHJ010000002">
    <property type="protein sequence ID" value="KAI5436385.1"/>
    <property type="molecule type" value="Genomic_DNA"/>
</dbReference>
<sequence>MLKLSSHGGFMVWLSFLPLITKDLKAFGPINSPTHFESFTPNYEVVDKGYSTTDHVKKIISSLPVRWRPMVISLKLSKDLNNISLEELVSSLRNHEIELEEDEP</sequence>
<evidence type="ECO:0000256" key="1">
    <source>
        <dbReference type="SAM" id="SignalP"/>
    </source>
</evidence>
<organism evidence="2 3">
    <name type="scientific">Pisum sativum</name>
    <name type="common">Garden pea</name>
    <name type="synonym">Lathyrus oleraceus</name>
    <dbReference type="NCBI Taxonomy" id="3888"/>
    <lineage>
        <taxon>Eukaryota</taxon>
        <taxon>Viridiplantae</taxon>
        <taxon>Streptophyta</taxon>
        <taxon>Embryophyta</taxon>
        <taxon>Tracheophyta</taxon>
        <taxon>Spermatophyta</taxon>
        <taxon>Magnoliopsida</taxon>
        <taxon>eudicotyledons</taxon>
        <taxon>Gunneridae</taxon>
        <taxon>Pentapetalae</taxon>
        <taxon>rosids</taxon>
        <taxon>fabids</taxon>
        <taxon>Fabales</taxon>
        <taxon>Fabaceae</taxon>
        <taxon>Papilionoideae</taxon>
        <taxon>50 kb inversion clade</taxon>
        <taxon>NPAAA clade</taxon>
        <taxon>Hologalegina</taxon>
        <taxon>IRL clade</taxon>
        <taxon>Fabeae</taxon>
        <taxon>Lathyrus</taxon>
    </lineage>
</organism>
<dbReference type="Proteomes" id="UP001058974">
    <property type="component" value="Chromosome 2"/>
</dbReference>
<reference evidence="2 3" key="1">
    <citation type="journal article" date="2022" name="Nat. Genet.">
        <title>Improved pea reference genome and pan-genome highlight genomic features and evolutionary characteristics.</title>
        <authorList>
            <person name="Yang T."/>
            <person name="Liu R."/>
            <person name="Luo Y."/>
            <person name="Hu S."/>
            <person name="Wang D."/>
            <person name="Wang C."/>
            <person name="Pandey M.K."/>
            <person name="Ge S."/>
            <person name="Xu Q."/>
            <person name="Li N."/>
            <person name="Li G."/>
            <person name="Huang Y."/>
            <person name="Saxena R.K."/>
            <person name="Ji Y."/>
            <person name="Li M."/>
            <person name="Yan X."/>
            <person name="He Y."/>
            <person name="Liu Y."/>
            <person name="Wang X."/>
            <person name="Xiang C."/>
            <person name="Varshney R.K."/>
            <person name="Ding H."/>
            <person name="Gao S."/>
            <person name="Zong X."/>
        </authorList>
    </citation>
    <scope>NUCLEOTIDE SEQUENCE [LARGE SCALE GENOMIC DNA]</scope>
    <source>
        <strain evidence="2 3">cv. Zhongwan 6</strain>
    </source>
</reference>
<dbReference type="AlphaFoldDB" id="A0A9D5BAC5"/>
<accession>A0A9D5BAC5</accession>
<evidence type="ECO:0000313" key="2">
    <source>
        <dbReference type="EMBL" id="KAI5436385.1"/>
    </source>
</evidence>
<name>A0A9D5BAC5_PEA</name>
<keyword evidence="3" id="KW-1185">Reference proteome</keyword>